<evidence type="ECO:0000313" key="6">
    <source>
        <dbReference type="Proteomes" id="UP000824755"/>
    </source>
</evidence>
<feature type="domain" description="Phospholipid/glycerol acyltransferase" evidence="4">
    <location>
        <begin position="59"/>
        <end position="168"/>
    </location>
</feature>
<keyword evidence="6" id="KW-1185">Reference proteome</keyword>
<dbReference type="PANTHER" id="PTHR10434:SF9">
    <property type="entry name" value="PHOSPHOLIPID_GLYCEROL ACYLTRANSFERASE DOMAIN-CONTAINING PROTEIN"/>
    <property type="match status" value="1"/>
</dbReference>
<evidence type="ECO:0000256" key="1">
    <source>
        <dbReference type="ARBA" id="ARBA00005189"/>
    </source>
</evidence>
<dbReference type="SMART" id="SM00563">
    <property type="entry name" value="PlsC"/>
    <property type="match status" value="1"/>
</dbReference>
<evidence type="ECO:0000256" key="3">
    <source>
        <dbReference type="ARBA" id="ARBA00023315"/>
    </source>
</evidence>
<evidence type="ECO:0000313" key="5">
    <source>
        <dbReference type="EMBL" id="QYR53856.1"/>
    </source>
</evidence>
<name>A0ABX8WSR7_9GAMM</name>
<dbReference type="EMBL" id="CP080544">
    <property type="protein sequence ID" value="QYR53856.1"/>
    <property type="molecule type" value="Genomic_DNA"/>
</dbReference>
<accession>A0ABX8WSR7</accession>
<comment type="pathway">
    <text evidence="1">Lipid metabolism.</text>
</comment>
<gene>
    <name evidence="5" type="ORF">H8L67_00205</name>
</gene>
<organism evidence="5 6">
    <name type="scientific">Lysobacter soyae</name>
    <dbReference type="NCBI Taxonomy" id="2764185"/>
    <lineage>
        <taxon>Bacteria</taxon>
        <taxon>Pseudomonadati</taxon>
        <taxon>Pseudomonadota</taxon>
        <taxon>Gammaproteobacteria</taxon>
        <taxon>Lysobacterales</taxon>
        <taxon>Lysobacteraceae</taxon>
        <taxon>Lysobacter</taxon>
    </lineage>
</organism>
<evidence type="ECO:0000259" key="4">
    <source>
        <dbReference type="SMART" id="SM00563"/>
    </source>
</evidence>
<keyword evidence="3 5" id="KW-0012">Acyltransferase</keyword>
<dbReference type="CDD" id="cd07988">
    <property type="entry name" value="LPLAT_ABO13168-like"/>
    <property type="match status" value="1"/>
</dbReference>
<keyword evidence="2" id="KW-0808">Transferase</keyword>
<dbReference type="SUPFAM" id="SSF69593">
    <property type="entry name" value="Glycerol-3-phosphate (1)-acyltransferase"/>
    <property type="match status" value="1"/>
</dbReference>
<dbReference type="Pfam" id="PF01553">
    <property type="entry name" value="Acyltransferase"/>
    <property type="match status" value="1"/>
</dbReference>
<dbReference type="Proteomes" id="UP000824755">
    <property type="component" value="Chromosome"/>
</dbReference>
<proteinExistence type="predicted"/>
<evidence type="ECO:0000256" key="2">
    <source>
        <dbReference type="ARBA" id="ARBA00022679"/>
    </source>
</evidence>
<dbReference type="InterPro" id="IPR002123">
    <property type="entry name" value="Plipid/glycerol_acylTrfase"/>
</dbReference>
<sequence length="209" mass="23130">MPAVGSHPPTPAPDGNVLSLPPNAPRVAPNRFSRWFGRSLLKLGGWRMVGEMPDVRRAVLIGAPHSSNWDGVWGFAAKMAMGLEIRILAKKELFFWPAGPILCALGVIAIDRDAPGGFVGQTVERMKNADAFWLGIAPEGTRKKVEKWKSGFWKIAHEANVPVILEYFHYPDKIIGIGPTVKLSDDFEADMARIRAWYAGWKGKNRDTV</sequence>
<dbReference type="PANTHER" id="PTHR10434">
    <property type="entry name" value="1-ACYL-SN-GLYCEROL-3-PHOSPHATE ACYLTRANSFERASE"/>
    <property type="match status" value="1"/>
</dbReference>
<dbReference type="RefSeq" id="WP_220380661.1">
    <property type="nucleotide sequence ID" value="NZ_CP080544.1"/>
</dbReference>
<reference evidence="5 6" key="1">
    <citation type="submission" date="2021-08" db="EMBL/GenBank/DDBJ databases">
        <title>Lysobacter sp. strain CJ11 Genome sequencing and assembly.</title>
        <authorList>
            <person name="Kim I."/>
        </authorList>
    </citation>
    <scope>NUCLEOTIDE SEQUENCE [LARGE SCALE GENOMIC DNA]</scope>
    <source>
        <strain evidence="5 6">CJ11</strain>
    </source>
</reference>
<dbReference type="GO" id="GO:0016746">
    <property type="term" value="F:acyltransferase activity"/>
    <property type="evidence" value="ECO:0007669"/>
    <property type="project" value="UniProtKB-KW"/>
</dbReference>
<protein>
    <submittedName>
        <fullName evidence="5">Lysophospholipid acyltransferase family protein</fullName>
    </submittedName>
</protein>